<keyword evidence="4" id="KW-1015">Disulfide bond</keyword>
<keyword evidence="5" id="KW-0325">Glycoprotein</keyword>
<feature type="chain" id="PRO_5017854388" description="Carboxylic ester hydrolase" evidence="8">
    <location>
        <begin position="26"/>
        <end position="563"/>
    </location>
</feature>
<dbReference type="InterPro" id="IPR002018">
    <property type="entry name" value="CarbesteraseB"/>
</dbReference>
<evidence type="ECO:0000313" key="10">
    <source>
        <dbReference type="EMBL" id="AYV89019.1"/>
    </source>
</evidence>
<dbReference type="SUPFAM" id="SSF53474">
    <property type="entry name" value="alpha/beta-Hydrolases"/>
    <property type="match status" value="1"/>
</dbReference>
<dbReference type="GO" id="GO:0003990">
    <property type="term" value="F:acetylcholinesterase activity"/>
    <property type="evidence" value="ECO:0007669"/>
    <property type="project" value="UniProtKB-EC"/>
</dbReference>
<evidence type="ECO:0000256" key="2">
    <source>
        <dbReference type="ARBA" id="ARBA00022487"/>
    </source>
</evidence>
<keyword evidence="2" id="KW-0719">Serine esterase</keyword>
<dbReference type="InterPro" id="IPR000997">
    <property type="entry name" value="Cholinesterase"/>
</dbReference>
<feature type="active site" description="Acyl-ester intermediate" evidence="7">
    <location>
        <position position="223"/>
    </location>
</feature>
<dbReference type="PRINTS" id="PR00878">
    <property type="entry name" value="CHOLNESTRASE"/>
</dbReference>
<feature type="active site" description="Charge relay system" evidence="7">
    <location>
        <position position="334"/>
    </location>
</feature>
<dbReference type="AlphaFoldDB" id="A0A3G5ANU8"/>
<evidence type="ECO:0000259" key="9">
    <source>
        <dbReference type="Pfam" id="PF00135"/>
    </source>
</evidence>
<organism evidence="10">
    <name type="scientific">Tetranychus truncatus</name>
    <dbReference type="NCBI Taxonomy" id="93132"/>
    <lineage>
        <taxon>Eukaryota</taxon>
        <taxon>Metazoa</taxon>
        <taxon>Ecdysozoa</taxon>
        <taxon>Arthropoda</taxon>
        <taxon>Chelicerata</taxon>
        <taxon>Arachnida</taxon>
        <taxon>Acari</taxon>
        <taxon>Acariformes</taxon>
        <taxon>Trombidiformes</taxon>
        <taxon>Prostigmata</taxon>
        <taxon>Eleutherengona</taxon>
        <taxon>Raphignathae</taxon>
        <taxon>Tetranychoidea</taxon>
        <taxon>Tetranychidae</taxon>
        <taxon>Tetranychus</taxon>
    </lineage>
</organism>
<feature type="domain" description="Carboxylesterase type B" evidence="9">
    <location>
        <begin position="28"/>
        <end position="520"/>
    </location>
</feature>
<dbReference type="PANTHER" id="PTHR43918:SF4">
    <property type="entry name" value="CARBOXYLIC ESTER HYDROLASE"/>
    <property type="match status" value="1"/>
</dbReference>
<feature type="signal peptide" evidence="8">
    <location>
        <begin position="1"/>
        <end position="25"/>
    </location>
</feature>
<dbReference type="InterPro" id="IPR019826">
    <property type="entry name" value="Carboxylesterase_B_AS"/>
</dbReference>
<protein>
    <recommendedName>
        <fullName evidence="8">Carboxylic ester hydrolase</fullName>
        <ecNumber evidence="8">3.1.1.-</ecNumber>
    </recommendedName>
</protein>
<evidence type="ECO:0000256" key="1">
    <source>
        <dbReference type="ARBA" id="ARBA00005964"/>
    </source>
</evidence>
<evidence type="ECO:0000256" key="8">
    <source>
        <dbReference type="RuleBase" id="RU361235"/>
    </source>
</evidence>
<reference evidence="10" key="1">
    <citation type="submission" date="2018-09" db="EMBL/GenBank/DDBJ databases">
        <title>Comparative analyses of salivary proteins from the facultative symbiont-infected and uninfected Tetranychus truncatus.</title>
        <authorList>
            <person name="Zhu Y.-X."/>
            <person name="Huang H.-J."/>
            <person name="Hong X.-Y."/>
        </authorList>
    </citation>
    <scope>NUCLEOTIDE SEQUENCE</scope>
</reference>
<sequence>MNYLEMKISISILFVILQQIQLVFNSEHELAITTGLIQGKSVEFRGVTVKQFLGIPYAEPPLNELRFAKPVPKKPWNGVLKTDQWGNRCLQPIMLGLYDGNQTFDEDCLILNVFATEAAIANSKDGSNSKLRPVMFWIHGGGFLYGSANDYISFDGTAFAALQDVVLVSINYRLGPFGFLHLPEAQVPGNMGLWDQNLALKWVKDNIHYFGGDPNKVTIYGESAGSMSVSAHIVSPQSKGLFANAILMSGALSDFNRWILEDVGKTFATKIGCENQDYKSCLDSYQFDKFKDTQHLMFWPISGDEFLPTYPDQIIANRGVDPEVNVLLGTVGNEGACMIMFKDPITFNPNNPLNVSLSDAKLVLKHFFGKSLVNFYLDKYFAQVSPHDYDTIRLNLGQALGDTILTCPTYAFGRGLALNGNSNVYAYYQSQRPSSSPFPIFSQSSWLPPTHGDDIPMVFGHPLNSDKYSADDVILSYVMMDVWAKFAREGKPPKISHQDWLPWSQHEPFSYPTMELNANKFGIIETKPVQFCFDNWPFPFEKPYWFDVELGIFANMKRNHDEL</sequence>
<keyword evidence="3 8" id="KW-0378">Hydrolase</keyword>
<dbReference type="Gene3D" id="3.40.50.1820">
    <property type="entry name" value="alpha/beta hydrolase"/>
    <property type="match status" value="1"/>
</dbReference>
<dbReference type="EC" id="3.1.1.-" evidence="8"/>
<evidence type="ECO:0000256" key="3">
    <source>
        <dbReference type="ARBA" id="ARBA00022801"/>
    </source>
</evidence>
<keyword evidence="8" id="KW-0732">Signal</keyword>
<dbReference type="Pfam" id="PF00135">
    <property type="entry name" value="COesterase"/>
    <property type="match status" value="1"/>
</dbReference>
<evidence type="ECO:0000256" key="4">
    <source>
        <dbReference type="ARBA" id="ARBA00023157"/>
    </source>
</evidence>
<proteinExistence type="evidence at transcript level"/>
<dbReference type="GO" id="GO:0005886">
    <property type="term" value="C:plasma membrane"/>
    <property type="evidence" value="ECO:0007669"/>
    <property type="project" value="TreeGrafter"/>
</dbReference>
<comment type="similarity">
    <text evidence="1 8">Belongs to the type-B carboxylesterase/lipase family.</text>
</comment>
<dbReference type="InterPro" id="IPR029058">
    <property type="entry name" value="AB_hydrolase_fold"/>
</dbReference>
<dbReference type="EMBL" id="MH990472">
    <property type="protein sequence ID" value="AYV89019.1"/>
    <property type="molecule type" value="mRNA"/>
</dbReference>
<feature type="active site" description="Charge relay system" evidence="7">
    <location>
        <position position="451"/>
    </location>
</feature>
<dbReference type="GO" id="GO:0019695">
    <property type="term" value="P:choline metabolic process"/>
    <property type="evidence" value="ECO:0007669"/>
    <property type="project" value="TreeGrafter"/>
</dbReference>
<dbReference type="PANTHER" id="PTHR43918">
    <property type="entry name" value="ACETYLCHOLINESTERASE"/>
    <property type="match status" value="1"/>
</dbReference>
<comment type="catalytic activity">
    <reaction evidence="6">
        <text>acetylcholine + H2O = choline + acetate + H(+)</text>
        <dbReference type="Rhea" id="RHEA:17561"/>
        <dbReference type="ChEBI" id="CHEBI:15354"/>
        <dbReference type="ChEBI" id="CHEBI:15355"/>
        <dbReference type="ChEBI" id="CHEBI:15377"/>
        <dbReference type="ChEBI" id="CHEBI:15378"/>
        <dbReference type="ChEBI" id="CHEBI:30089"/>
        <dbReference type="EC" id="3.1.1.7"/>
    </reaction>
</comment>
<evidence type="ECO:0000256" key="6">
    <source>
        <dbReference type="ARBA" id="ARBA00048484"/>
    </source>
</evidence>
<accession>A0A3G5ANU8</accession>
<evidence type="ECO:0000256" key="7">
    <source>
        <dbReference type="PIRSR" id="PIRSR600997-1"/>
    </source>
</evidence>
<evidence type="ECO:0000256" key="5">
    <source>
        <dbReference type="ARBA" id="ARBA00023180"/>
    </source>
</evidence>
<dbReference type="InterPro" id="IPR050654">
    <property type="entry name" value="AChE-related_enzymes"/>
</dbReference>
<name>A0A3G5ANU8_9ACAR</name>
<dbReference type="GO" id="GO:0006581">
    <property type="term" value="P:acetylcholine catabolic process"/>
    <property type="evidence" value="ECO:0007669"/>
    <property type="project" value="TreeGrafter"/>
</dbReference>
<dbReference type="GO" id="GO:0005615">
    <property type="term" value="C:extracellular space"/>
    <property type="evidence" value="ECO:0007669"/>
    <property type="project" value="TreeGrafter"/>
</dbReference>
<dbReference type="PROSITE" id="PS00122">
    <property type="entry name" value="CARBOXYLESTERASE_B_1"/>
    <property type="match status" value="1"/>
</dbReference>